<dbReference type="EMBL" id="QGMH01000029">
    <property type="protein sequence ID" value="TVY28520.1"/>
    <property type="molecule type" value="Genomic_DNA"/>
</dbReference>
<keyword evidence="2" id="KW-0134">Cell wall</keyword>
<comment type="subcellular location">
    <subcellularLocation>
        <location evidence="1">Secreted</location>
        <location evidence="1">Cell wall</location>
    </subcellularLocation>
</comment>
<evidence type="ECO:0000256" key="8">
    <source>
        <dbReference type="SAM" id="SignalP"/>
    </source>
</evidence>
<feature type="chain" id="PRO_5034287221" evidence="8">
    <location>
        <begin position="23"/>
        <end position="364"/>
    </location>
</feature>
<evidence type="ECO:0000313" key="10">
    <source>
        <dbReference type="EMBL" id="TVY28520.1"/>
    </source>
</evidence>
<comment type="caution">
    <text evidence="10">The sequence shown here is derived from an EMBL/GenBank/DDBJ whole genome shotgun (WGS) entry which is preliminary data.</text>
</comment>
<dbReference type="InterPro" id="IPR051153">
    <property type="entry name" value="Yeast_CWMannoprotein_PIR"/>
</dbReference>
<dbReference type="GO" id="GO:0009277">
    <property type="term" value="C:fungal-type cell wall"/>
    <property type="evidence" value="ECO:0007669"/>
    <property type="project" value="TreeGrafter"/>
</dbReference>
<proteinExistence type="inferred from homology"/>
<dbReference type="Pfam" id="PF22799">
    <property type="entry name" value="PIR1-like_C"/>
    <property type="match status" value="1"/>
</dbReference>
<evidence type="ECO:0000256" key="2">
    <source>
        <dbReference type="ARBA" id="ARBA00022512"/>
    </source>
</evidence>
<keyword evidence="3" id="KW-0964">Secreted</keyword>
<accession>A0A8H8R6C0</accession>
<dbReference type="InterPro" id="IPR000420">
    <property type="entry name" value="Yeast_PIR_rpt"/>
</dbReference>
<evidence type="ECO:0000256" key="1">
    <source>
        <dbReference type="ARBA" id="ARBA00004191"/>
    </source>
</evidence>
<evidence type="ECO:0000256" key="4">
    <source>
        <dbReference type="ARBA" id="ARBA00022729"/>
    </source>
</evidence>
<organism evidence="10 11">
    <name type="scientific">Lachnellula hyalina</name>
    <dbReference type="NCBI Taxonomy" id="1316788"/>
    <lineage>
        <taxon>Eukaryota</taxon>
        <taxon>Fungi</taxon>
        <taxon>Dikarya</taxon>
        <taxon>Ascomycota</taxon>
        <taxon>Pezizomycotina</taxon>
        <taxon>Leotiomycetes</taxon>
        <taxon>Helotiales</taxon>
        <taxon>Lachnaceae</taxon>
        <taxon>Lachnellula</taxon>
    </lineage>
</organism>
<feature type="signal peptide" evidence="8">
    <location>
        <begin position="1"/>
        <end position="22"/>
    </location>
</feature>
<feature type="domain" description="Cell wall mannoprotein PIR1-like C-terminal" evidence="9">
    <location>
        <begin position="78"/>
        <end position="153"/>
    </location>
</feature>
<evidence type="ECO:0000259" key="9">
    <source>
        <dbReference type="Pfam" id="PF22799"/>
    </source>
</evidence>
<dbReference type="AlphaFoldDB" id="A0A8H8R6C0"/>
<dbReference type="GO" id="GO:0005199">
    <property type="term" value="F:structural constituent of cell wall"/>
    <property type="evidence" value="ECO:0007669"/>
    <property type="project" value="InterPro"/>
</dbReference>
<keyword evidence="11" id="KW-1185">Reference proteome</keyword>
<evidence type="ECO:0000256" key="3">
    <source>
        <dbReference type="ARBA" id="ARBA00022525"/>
    </source>
</evidence>
<evidence type="ECO:0000256" key="7">
    <source>
        <dbReference type="SAM" id="MobiDB-lite"/>
    </source>
</evidence>
<dbReference type="RefSeq" id="XP_031007308.1">
    <property type="nucleotide sequence ID" value="XM_031146889.1"/>
</dbReference>
<reference evidence="10 11" key="1">
    <citation type="submission" date="2018-05" db="EMBL/GenBank/DDBJ databases">
        <title>Genome sequencing and assembly of the regulated plant pathogen Lachnellula willkommii and related sister species for the development of diagnostic species identification markers.</title>
        <authorList>
            <person name="Giroux E."/>
            <person name="Bilodeau G."/>
        </authorList>
    </citation>
    <scope>NUCLEOTIDE SEQUENCE [LARGE SCALE GENOMIC DNA]</scope>
    <source>
        <strain evidence="10 11">CBS 185.66</strain>
    </source>
</reference>
<dbReference type="InterPro" id="IPR054508">
    <property type="entry name" value="PIR1-like_C"/>
</dbReference>
<gene>
    <name evidence="10" type="primary">CIS3</name>
    <name evidence="10" type="ORF">LHYA1_G001911</name>
</gene>
<feature type="region of interest" description="Disordered" evidence="7">
    <location>
        <begin position="182"/>
        <end position="214"/>
    </location>
</feature>
<evidence type="ECO:0000256" key="6">
    <source>
        <dbReference type="ARBA" id="ARBA00038219"/>
    </source>
</evidence>
<dbReference type="Pfam" id="PF00399">
    <property type="entry name" value="PIR"/>
    <property type="match status" value="5"/>
</dbReference>
<name>A0A8H8R6C0_9HELO</name>
<protein>
    <submittedName>
        <fullName evidence="10">Cell wall mannoprotein</fullName>
    </submittedName>
</protein>
<dbReference type="PANTHER" id="PTHR47254">
    <property type="entry name" value="CELL WALL MANNOPROTEIN CIS3-RELATED"/>
    <property type="match status" value="1"/>
</dbReference>
<comment type="similarity">
    <text evidence="6">Belongs to the PIR protein family.</text>
</comment>
<dbReference type="GO" id="GO:0031505">
    <property type="term" value="P:fungal-type cell wall organization"/>
    <property type="evidence" value="ECO:0007669"/>
    <property type="project" value="UniProtKB-ARBA"/>
</dbReference>
<evidence type="ECO:0000256" key="5">
    <source>
        <dbReference type="ARBA" id="ARBA00022737"/>
    </source>
</evidence>
<dbReference type="OrthoDB" id="5415592at2759"/>
<dbReference type="PROSITE" id="PS50256">
    <property type="entry name" value="PIR_REPEAT_2"/>
    <property type="match status" value="4"/>
</dbReference>
<dbReference type="PANTHER" id="PTHR47254:SF1">
    <property type="entry name" value="CELL WALL MANNOPROTEIN CIS3-RELATED"/>
    <property type="match status" value="1"/>
</dbReference>
<dbReference type="Proteomes" id="UP000431533">
    <property type="component" value="Unassembled WGS sequence"/>
</dbReference>
<dbReference type="GeneID" id="41982109"/>
<dbReference type="PROSITE" id="PS00929">
    <property type="entry name" value="PIR_REPEAT_1"/>
    <property type="match status" value="2"/>
</dbReference>
<sequence length="364" mass="36174">MQLTIALLGLATVACAAPQARADTKAPSESAPAGCTVDFSGTFELQAETVIPNKKVRSPELRDACGGTGTLVSTLKGGILTDSEGRQGNIVSDNNQFQYDPAPGQPDYIYNAGFSACANGSLALGGTTVFYQCKSGGFYNIYQTASAEQCEPIQLGIIPCGSATSSAAAVGQATDGQATGTSVAAVGQKSDGQPTGTSVAAVGQKSDGQPTGTTAVPVSQISDGQPQAKSAVPLSQITDGQVQIVTAVPVSQISDGQVQATGKATATAQASAPISQISDGQVQATTAVAPISQISDGQVQATTAVTPISQISDGQVQATGAASVKPSTNATTTPLPVTSSGSSFNMLGSQLAAIVLGAVAVLFL</sequence>
<keyword evidence="5" id="KW-0677">Repeat</keyword>
<evidence type="ECO:0000313" key="11">
    <source>
        <dbReference type="Proteomes" id="UP000431533"/>
    </source>
</evidence>
<keyword evidence="4 8" id="KW-0732">Signal</keyword>